<dbReference type="EMBL" id="VHKY01000002">
    <property type="protein sequence ID" value="TZE50626.1"/>
    <property type="molecule type" value="Genomic_DNA"/>
</dbReference>
<proteinExistence type="predicted"/>
<evidence type="ECO:0000259" key="2">
    <source>
        <dbReference type="Pfam" id="PF02510"/>
    </source>
</evidence>
<evidence type="ECO:0000313" key="10">
    <source>
        <dbReference type="Proteomes" id="UP000486847"/>
    </source>
</evidence>
<dbReference type="Proteomes" id="UP000533482">
    <property type="component" value="Unassembled WGS sequence"/>
</dbReference>
<name>A0A0D8WHU0_ECOLX</name>
<evidence type="ECO:0000313" key="3">
    <source>
        <dbReference type="EMBL" id="EFE8673556.1"/>
    </source>
</evidence>
<feature type="compositionally biased region" description="Basic and acidic residues" evidence="1">
    <location>
        <begin position="135"/>
        <end position="154"/>
    </location>
</feature>
<feature type="region of interest" description="Disordered" evidence="1">
    <location>
        <begin position="253"/>
        <end position="291"/>
    </location>
</feature>
<reference evidence="4" key="2">
    <citation type="journal article" date="2018" name="Genome Biol.">
        <title>SKESA: strategic k-mer extension for scrupulous assemblies.</title>
        <authorList>
            <person name="Souvorov A."/>
            <person name="Agarwala R."/>
            <person name="Lipman D.J."/>
        </authorList>
    </citation>
    <scope>NUCLEOTIDE SEQUENCE [LARGE SCALE GENOMIC DNA]</scope>
    <source>
        <strain evidence="4">EC00618</strain>
    </source>
</reference>
<reference evidence="7 9" key="3">
    <citation type="submission" date="2019-06" db="EMBL/GenBank/DDBJ databases">
        <title>The presence and diversity of blaCTX-M among Escherichia coli from urban wastewater and feedlot cattle, in Alberta, Canada.</title>
        <authorList>
            <person name="Cormier A.C."/>
            <person name="Chalmer G."/>
            <person name="Cook S.R."/>
            <person name="Zaheer R."/>
            <person name="Hannon S.J."/>
            <person name="Booker C.W."/>
            <person name="Read R."/>
            <person name="Gow S.P."/>
            <person name="Mcallister T.A."/>
            <person name="Boerlin P."/>
        </authorList>
    </citation>
    <scope>NUCLEOTIDE SEQUENCE [LARGE SCALE GENOMIC DNA]</scope>
    <source>
        <strain evidence="7 9">347</strain>
    </source>
</reference>
<accession>A0A0D8WHU0</accession>
<evidence type="ECO:0000313" key="4">
    <source>
        <dbReference type="EMBL" id="HAJ0833108.1"/>
    </source>
</evidence>
<protein>
    <submittedName>
        <fullName evidence="4">Type III secretion protein</fullName>
    </submittedName>
</protein>
<reference evidence="6 8" key="1">
    <citation type="submission" date="2017-01" db="EMBL/GenBank/DDBJ databases">
        <title>Draft genome sequence of an E. coli strain isolated from human, in Amazon, Brazil.</title>
        <authorList>
            <person name="Moura Q."/>
            <person name="Fernandes M.R."/>
            <person name="Cerdeira L."/>
            <person name="Vianello M."/>
            <person name="Souza T.A."/>
            <person name="Ienne S."/>
            <person name="Lincopan N."/>
        </authorList>
    </citation>
    <scope>NUCLEOTIDE SEQUENCE [LARGE SCALE GENOMIC DNA]</scope>
    <source>
        <strain evidence="6 8">ICBEcBL-II-13</strain>
    </source>
</reference>
<evidence type="ECO:0000256" key="1">
    <source>
        <dbReference type="SAM" id="MobiDB-lite"/>
    </source>
</evidence>
<reference evidence="3 11" key="4">
    <citation type="submission" date="2019-09" db="EMBL/GenBank/DDBJ databases">
        <authorList>
            <consortium name="NARMS: The National Antimicrobial Resistance Monitoring System"/>
        </authorList>
    </citation>
    <scope>NUCLEOTIDE SEQUENCE [LARGE SCALE GENOMIC DNA]</scope>
    <source>
        <strain evidence="3 11">FSIS11923834</strain>
    </source>
</reference>
<evidence type="ECO:0000313" key="6">
    <source>
        <dbReference type="EMBL" id="ONG35791.1"/>
    </source>
</evidence>
<reference evidence="4" key="5">
    <citation type="submission" date="2019-09" db="EMBL/GenBank/DDBJ databases">
        <authorList>
            <consortium name="NCBI Pathogen Detection Project"/>
        </authorList>
    </citation>
    <scope>NUCLEOTIDE SEQUENCE</scope>
    <source>
        <strain evidence="4">EC00618</strain>
    </source>
</reference>
<dbReference type="AlphaFoldDB" id="A0A0D8WHU0"/>
<gene>
    <name evidence="6" type="ORF">BXT93_06290</name>
    <name evidence="3" type="ORF">F7N46_10500</name>
    <name evidence="5" type="ORF">F9B07_07805</name>
    <name evidence="7" type="ORF">FKO60_04045</name>
    <name evidence="4" type="ORF">HL563_05010</name>
</gene>
<feature type="domain" description="Surface presentation of antigen" evidence="2">
    <location>
        <begin position="206"/>
        <end position="279"/>
    </location>
</feature>
<comment type="caution">
    <text evidence="4">The sequence shown here is derived from an EMBL/GenBank/DDBJ whole genome shotgun (WGS) entry which is preliminary data.</text>
</comment>
<dbReference type="Pfam" id="PF02510">
    <property type="entry name" value="SPAN"/>
    <property type="match status" value="1"/>
</dbReference>
<feature type="region of interest" description="Disordered" evidence="1">
    <location>
        <begin position="60"/>
        <end position="97"/>
    </location>
</feature>
<evidence type="ECO:0000313" key="11">
    <source>
        <dbReference type="Proteomes" id="UP000533482"/>
    </source>
</evidence>
<dbReference type="Proteomes" id="UP000486847">
    <property type="component" value="Unassembled WGS sequence"/>
</dbReference>
<dbReference type="EMBL" id="DABGYN010000004">
    <property type="protein sequence ID" value="HAJ0833108.1"/>
    <property type="molecule type" value="Genomic_DNA"/>
</dbReference>
<feature type="compositionally biased region" description="Basic and acidic residues" evidence="1">
    <location>
        <begin position="263"/>
        <end position="291"/>
    </location>
</feature>
<feature type="compositionally biased region" description="Polar residues" evidence="1">
    <location>
        <begin position="73"/>
        <end position="94"/>
    </location>
</feature>
<evidence type="ECO:0000313" key="8">
    <source>
        <dbReference type="Proteomes" id="UP000188967"/>
    </source>
</evidence>
<dbReference type="Proteomes" id="UP000324120">
    <property type="component" value="Unassembled WGS sequence"/>
</dbReference>
<dbReference type="EMBL" id="WCEW01000006">
    <property type="protein sequence ID" value="MTE88737.1"/>
    <property type="molecule type" value="Genomic_DNA"/>
</dbReference>
<evidence type="ECO:0000313" key="9">
    <source>
        <dbReference type="Proteomes" id="UP000324120"/>
    </source>
</evidence>
<dbReference type="EMBL" id="AASOHJ010000011">
    <property type="protein sequence ID" value="EFE8673556.1"/>
    <property type="molecule type" value="Genomic_DNA"/>
</dbReference>
<sequence length="291" mass="33733">MDEVKKIEHCKILNTDTPDNSASDLDSFLKKNKKNKEMSEIVAGTILQLLRQTQDSQFSTLGKKNGHMESIDNKSSLQVDRNPSLSLQTNGTEKFSTKKILNMTSRDQGNDSEPSNKTIQFKEKIHNGIHTEYITDQKHSNNKDREKKYRDGDKINGPQAHSLDITNERRFADNRTMFTQHIEKQRNVHTLNQNDINNSANNANARENELTYQFQRWGQNHTVRILESSEGIRLKPSDTLVSDRLHEAQHNDVTAQRWVLTEQDERQGQRHQPHDEQENEGKFENDQKDES</sequence>
<evidence type="ECO:0000313" key="7">
    <source>
        <dbReference type="EMBL" id="TZE50626.1"/>
    </source>
</evidence>
<feature type="region of interest" description="Disordered" evidence="1">
    <location>
        <begin position="135"/>
        <end position="160"/>
    </location>
</feature>
<dbReference type="InterPro" id="IPR056746">
    <property type="entry name" value="SPAN_dom"/>
</dbReference>
<reference evidence="5 10" key="6">
    <citation type="submission" date="2019-10" db="EMBL/GenBank/DDBJ databases">
        <title>Comparative genomic analysis of antimicrobial resistant Escherichia coli of diverse origin.</title>
        <authorList>
            <person name="Ghatak S."/>
            <person name="Milton A.P."/>
            <person name="Rhetso K."/>
            <person name="Purkait D."/>
            <person name="Das S."/>
            <person name="Puro K.-U."/>
            <person name="Shakuntala I."/>
            <person name="Sen A."/>
            <person name="Sanjukta R."/>
            <person name="Priya G.B."/>
            <person name="Mawlong M."/>
            <person name="Lyngdoh V."/>
            <person name="Rynghang J."/>
            <person name="Mawphlang B.L."/>
        </authorList>
    </citation>
    <scope>NUCLEOTIDE SEQUENCE [LARGE SCALE GENOMIC DNA]</scope>
    <source>
        <strain evidence="5 10">SE161</strain>
    </source>
</reference>
<dbReference type="Proteomes" id="UP000188967">
    <property type="component" value="Unassembled WGS sequence"/>
</dbReference>
<evidence type="ECO:0000313" key="5">
    <source>
        <dbReference type="EMBL" id="MTE88737.1"/>
    </source>
</evidence>
<dbReference type="EMBL" id="MTPS01000085">
    <property type="protein sequence ID" value="ONG35791.1"/>
    <property type="molecule type" value="Genomic_DNA"/>
</dbReference>
<organism evidence="4">
    <name type="scientific">Escherichia coli</name>
    <dbReference type="NCBI Taxonomy" id="562"/>
    <lineage>
        <taxon>Bacteria</taxon>
        <taxon>Pseudomonadati</taxon>
        <taxon>Pseudomonadota</taxon>
        <taxon>Gammaproteobacteria</taxon>
        <taxon>Enterobacterales</taxon>
        <taxon>Enterobacteriaceae</taxon>
        <taxon>Escherichia</taxon>
    </lineage>
</organism>